<keyword evidence="3" id="KW-1185">Reference proteome</keyword>
<dbReference type="InterPro" id="IPR009091">
    <property type="entry name" value="RCC1/BLIP-II"/>
</dbReference>
<dbReference type="Proteomes" id="UP000186817">
    <property type="component" value="Unassembled WGS sequence"/>
</dbReference>
<gene>
    <name evidence="2" type="ORF">AK812_SmicGene15362</name>
</gene>
<dbReference type="InterPro" id="IPR000626">
    <property type="entry name" value="Ubiquitin-like_dom"/>
</dbReference>
<reference evidence="2 3" key="1">
    <citation type="submission" date="2016-02" db="EMBL/GenBank/DDBJ databases">
        <title>Genome analysis of coral dinoflagellate symbionts highlights evolutionary adaptations to a symbiotic lifestyle.</title>
        <authorList>
            <person name="Aranda M."/>
            <person name="Li Y."/>
            <person name="Liew Y.J."/>
            <person name="Baumgarten S."/>
            <person name="Simakov O."/>
            <person name="Wilson M."/>
            <person name="Piel J."/>
            <person name="Ashoor H."/>
            <person name="Bougouffa S."/>
            <person name="Bajic V.B."/>
            <person name="Ryu T."/>
            <person name="Ravasi T."/>
            <person name="Bayer T."/>
            <person name="Micklem G."/>
            <person name="Kim H."/>
            <person name="Bhak J."/>
            <person name="Lajeunesse T.C."/>
            <person name="Voolstra C.R."/>
        </authorList>
    </citation>
    <scope>NUCLEOTIDE SEQUENCE [LARGE SCALE GENOMIC DNA]</scope>
    <source>
        <strain evidence="2 3">CCMP2467</strain>
    </source>
</reference>
<protein>
    <recommendedName>
        <fullName evidence="1">Ubiquitin-like domain-containing protein</fullName>
    </recommendedName>
</protein>
<proteinExistence type="predicted"/>
<organism evidence="2 3">
    <name type="scientific">Symbiodinium microadriaticum</name>
    <name type="common">Dinoflagellate</name>
    <name type="synonym">Zooxanthella microadriatica</name>
    <dbReference type="NCBI Taxonomy" id="2951"/>
    <lineage>
        <taxon>Eukaryota</taxon>
        <taxon>Sar</taxon>
        <taxon>Alveolata</taxon>
        <taxon>Dinophyceae</taxon>
        <taxon>Suessiales</taxon>
        <taxon>Symbiodiniaceae</taxon>
        <taxon>Symbiodinium</taxon>
    </lineage>
</organism>
<dbReference type="Gene3D" id="2.130.10.30">
    <property type="entry name" value="Regulator of chromosome condensation 1/beta-lactamase-inhibitor protein II"/>
    <property type="match status" value="2"/>
</dbReference>
<dbReference type="PROSITE" id="PS50053">
    <property type="entry name" value="UBIQUITIN_2"/>
    <property type="match status" value="1"/>
</dbReference>
<dbReference type="InterPro" id="IPR051553">
    <property type="entry name" value="Ran_GTPase-activating"/>
</dbReference>
<dbReference type="EMBL" id="LSRX01000279">
    <property type="protein sequence ID" value="OLQ01858.1"/>
    <property type="molecule type" value="Genomic_DNA"/>
</dbReference>
<dbReference type="GO" id="GO:0003968">
    <property type="term" value="F:RNA-directed RNA polymerase activity"/>
    <property type="evidence" value="ECO:0007669"/>
    <property type="project" value="InterPro"/>
</dbReference>
<dbReference type="OrthoDB" id="416128at2759"/>
<evidence type="ECO:0000313" key="3">
    <source>
        <dbReference type="Proteomes" id="UP000186817"/>
    </source>
</evidence>
<dbReference type="SUPFAM" id="SSF50985">
    <property type="entry name" value="RCC1/BLIP-II"/>
    <property type="match status" value="1"/>
</dbReference>
<dbReference type="Pfam" id="PF05183">
    <property type="entry name" value="RdRP"/>
    <property type="match status" value="1"/>
</dbReference>
<feature type="domain" description="Ubiquitin-like" evidence="1">
    <location>
        <begin position="3"/>
        <end position="74"/>
    </location>
</feature>
<dbReference type="InterPro" id="IPR057596">
    <property type="entry name" value="RDRP_core"/>
</dbReference>
<dbReference type="PANTHER" id="PTHR45982:SF1">
    <property type="entry name" value="REGULATOR OF CHROMOSOME CONDENSATION"/>
    <property type="match status" value="1"/>
</dbReference>
<comment type="caution">
    <text evidence="2">The sequence shown here is derived from an EMBL/GenBank/DDBJ whole genome shotgun (WGS) entry which is preliminary data.</text>
</comment>
<accession>A0A1Q9E355</accession>
<name>A0A1Q9E355_SYMMI</name>
<evidence type="ECO:0000313" key="2">
    <source>
        <dbReference type="EMBL" id="OLQ01858.1"/>
    </source>
</evidence>
<dbReference type="PANTHER" id="PTHR45982">
    <property type="entry name" value="REGULATOR OF CHROMOSOME CONDENSATION"/>
    <property type="match status" value="1"/>
</dbReference>
<sequence>MSTAVEVKLLSGKTVTVQADPDEEVESVKLRAQAALGVGKGRLVDSSGSTLDAGAKIKDTSLQNRDSLTLHVSRVQVQASRAAFAAILGDGSVVTWGSANRGGDSSAVQNLLKNVQQIQASSSAFAAILGDGSVVTWGDSHCGGRSRTVRGRLKNVQQIEASYSAFAAILTDGSVVTWGSIACDNAAVKAQLRNVQQIRATDHAFAAILVDGSVVTWGHPGYGGDSGAVQAQLKNVHQIKATSGAFAAILAGGSVVTWGRAEWGGDSRAVQNLLQNVQEIQASGVSFAAILHDGSQDQLKNVQQIQATIRAFAAILSDGSVVTWGDADHGGDSSSVKDHLKDVQHIQACRYAFAAILSDGSVVTWGSADCGGDSRVVQDRLKNVQQIQATGEAFAAILADGSVVTWGNPDDGGDRLKEVQVSKDLEHWLFHVANELGITYVTISHRPALLEHHHQMLSLTGRLAEVNWNRKTKDGELWQGSSGSCLNRLRPAEDIPQSGESLSSFSEELDELPVEIHVRDIKLQSVGPFPPRVSDDPKKTWRTFESVPQAHARIEALSQRGVFQQHLSIAREWCSPASFPSSSSRASPQRDAVLGRHPTATQRIFAALQLGQLGRESKLRAALLSVLVLLRPQGAWEVFRTVGGSVGLAMCNDGPGLCAELVINVVYAACLCCLDRLVEDSNQWADELTEPDYQGFCPVLVLRVVRGEGESSPSTRADNMSTIVLLDSFWEGLATPGAEPPAVLLGVEGFHEDKWTAAVAKLYPKSLTSYLNGLPTKLPGKLVKDLKPFARLPVPERAAHLQKLGIYLAYDEDVVDSGDSAEAVVAPPEDCLSEVDYDPSDLEDEAAALVSGPVTVTPALKRRRLSEKSSPPCFVPAEMLAVIPELLDDSDMARSLGVPIFSVNFGPTRRKPRLLRPLVITGVPAIARPVLQALSGKESGQMYYASKPLSASSSAMRVLQAAPDLQTAYSRLPLLLSPSKPRSLSRVTVKLVEDDFYQADATTDGASDIGWEDAQRLGLLSCGPPQRGTYVLYSPEQFRGMFRLGVDHDVLGKGMLMVDHTRPSHFHLRRSCKKLDMHFPSETCSSHLGLHITKNTEQARRAAHVNCQVTAALAMRALSNSNRAGREAAMALLEVLLTTLRKATVRHCVGTAWGLAKEKALSPPASALKHLTVAQQCREVCAHAAEAEEENTRLKRVPASTIRVQHSSGTDEPATDMDRLTTMVEEQGHCDLARGTKRALVGGGGALNGLLAQLRYDPQLELPGGSWILTALPDIWKKLKDKHCYIVANGKNVVGRVAVWRNPAVLPSDLETWEAIEWPREQWAVPNNCIVCSVLGAGVTALAGGDSDGDEVFATLNQDLVEFLEHTEAAVRTLDLAAASKPRKELVEEQRKCFSLRPDPTGEYIQHVLSVPTPNVRGQATAMAERCQQALLGNPDRQDLRDLMLRVGSLCHAAYDCPKKFSGEYVLMAIRGQMQAAKLSATQYPRSTWAGVFELASTGLPAYTRKPWTLVNLEKLRDADIPLGQVYLPSAASRVVLGKAAGQWVRPIWRSMKRYWRLAWRRESGTCPLVEIACFLHHKCGRASTRRELELTSEDVTVLQEALKRAHFGRDIDTLRALLDSTFF</sequence>
<dbReference type="CDD" id="cd17039">
    <property type="entry name" value="Ubl_ubiquitin_like"/>
    <property type="match status" value="1"/>
</dbReference>
<evidence type="ECO:0000259" key="1">
    <source>
        <dbReference type="PROSITE" id="PS50053"/>
    </source>
</evidence>